<protein>
    <submittedName>
        <fullName evidence="5">Winged helix-turn-helix transcriptional regulator</fullName>
    </submittedName>
</protein>
<dbReference type="Proteomes" id="UP000484842">
    <property type="component" value="Unassembled WGS sequence"/>
</dbReference>
<keyword evidence="1" id="KW-0805">Transcription regulation</keyword>
<organism evidence="5 6">
    <name type="scientific">Deinococcus terrestris</name>
    <dbReference type="NCBI Taxonomy" id="2651870"/>
    <lineage>
        <taxon>Bacteria</taxon>
        <taxon>Thermotogati</taxon>
        <taxon>Deinococcota</taxon>
        <taxon>Deinococci</taxon>
        <taxon>Deinococcales</taxon>
        <taxon>Deinococcaceae</taxon>
        <taxon>Deinococcus</taxon>
    </lineage>
</organism>
<sequence>MTLAVSPELLALRAKLFRGLADPSRLAILEALRDGPRTVGDLAAHVGLQQPNVSNHLSCLRECGLVSSAQQGRYVHYRLSDGRITTLLGLADALVAEVARGVYACTRYAETDTPQVEGSLS</sequence>
<keyword evidence="3" id="KW-0804">Transcription</keyword>
<evidence type="ECO:0000256" key="2">
    <source>
        <dbReference type="ARBA" id="ARBA00023125"/>
    </source>
</evidence>
<dbReference type="NCBIfam" id="NF033788">
    <property type="entry name" value="HTH_metalloreg"/>
    <property type="match status" value="1"/>
</dbReference>
<dbReference type="InterPro" id="IPR036388">
    <property type="entry name" value="WH-like_DNA-bd_sf"/>
</dbReference>
<proteinExistence type="predicted"/>
<dbReference type="Gene3D" id="1.10.10.10">
    <property type="entry name" value="Winged helix-like DNA-binding domain superfamily/Winged helix DNA-binding domain"/>
    <property type="match status" value="1"/>
</dbReference>
<dbReference type="GO" id="GO:0003677">
    <property type="term" value="F:DNA binding"/>
    <property type="evidence" value="ECO:0007669"/>
    <property type="project" value="UniProtKB-KW"/>
</dbReference>
<dbReference type="AlphaFoldDB" id="A0A7X1TSS2"/>
<feature type="domain" description="HTH arsR-type" evidence="4">
    <location>
        <begin position="5"/>
        <end position="99"/>
    </location>
</feature>
<reference evidence="5 6" key="1">
    <citation type="submission" date="2019-10" db="EMBL/GenBank/DDBJ databases">
        <title>Deinococcus sp. isolated from soil.</title>
        <authorList>
            <person name="Li Y."/>
            <person name="Wang J."/>
        </authorList>
    </citation>
    <scope>NUCLEOTIDE SEQUENCE [LARGE SCALE GENOMIC DNA]</scope>
    <source>
        <strain evidence="5 6">SDU3-2</strain>
    </source>
</reference>
<evidence type="ECO:0000259" key="4">
    <source>
        <dbReference type="PROSITE" id="PS50987"/>
    </source>
</evidence>
<dbReference type="CDD" id="cd00090">
    <property type="entry name" value="HTH_ARSR"/>
    <property type="match status" value="1"/>
</dbReference>
<dbReference type="InterPro" id="IPR011991">
    <property type="entry name" value="ArsR-like_HTH"/>
</dbReference>
<gene>
    <name evidence="5" type="ORF">F8S09_15845</name>
</gene>
<dbReference type="InterPro" id="IPR036390">
    <property type="entry name" value="WH_DNA-bd_sf"/>
</dbReference>
<evidence type="ECO:0000313" key="5">
    <source>
        <dbReference type="EMBL" id="MPY68128.1"/>
    </source>
</evidence>
<evidence type="ECO:0000313" key="6">
    <source>
        <dbReference type="Proteomes" id="UP000484842"/>
    </source>
</evidence>
<dbReference type="PROSITE" id="PS50987">
    <property type="entry name" value="HTH_ARSR_2"/>
    <property type="match status" value="1"/>
</dbReference>
<evidence type="ECO:0000256" key="3">
    <source>
        <dbReference type="ARBA" id="ARBA00023163"/>
    </source>
</evidence>
<dbReference type="InterPro" id="IPR001845">
    <property type="entry name" value="HTH_ArsR_DNA-bd_dom"/>
</dbReference>
<dbReference type="EMBL" id="WBSL01000016">
    <property type="protein sequence ID" value="MPY68128.1"/>
    <property type="molecule type" value="Genomic_DNA"/>
</dbReference>
<keyword evidence="2" id="KW-0238">DNA-binding</keyword>
<name>A0A7X1TSS2_9DEIO</name>
<dbReference type="InterPro" id="IPR051011">
    <property type="entry name" value="Metal_resp_trans_reg"/>
</dbReference>
<evidence type="ECO:0000256" key="1">
    <source>
        <dbReference type="ARBA" id="ARBA00023015"/>
    </source>
</evidence>
<comment type="caution">
    <text evidence="5">The sequence shown here is derived from an EMBL/GenBank/DDBJ whole genome shotgun (WGS) entry which is preliminary data.</text>
</comment>
<dbReference type="PRINTS" id="PR00778">
    <property type="entry name" value="HTHARSR"/>
</dbReference>
<dbReference type="Pfam" id="PF01022">
    <property type="entry name" value="HTH_5"/>
    <property type="match status" value="1"/>
</dbReference>
<dbReference type="SMART" id="SM00418">
    <property type="entry name" value="HTH_ARSR"/>
    <property type="match status" value="1"/>
</dbReference>
<dbReference type="SUPFAM" id="SSF46785">
    <property type="entry name" value="Winged helix' DNA-binding domain"/>
    <property type="match status" value="1"/>
</dbReference>
<dbReference type="GO" id="GO:0003700">
    <property type="term" value="F:DNA-binding transcription factor activity"/>
    <property type="evidence" value="ECO:0007669"/>
    <property type="project" value="InterPro"/>
</dbReference>
<accession>A0A7X1TSS2</accession>
<dbReference type="RefSeq" id="WP_152872442.1">
    <property type="nucleotide sequence ID" value="NZ_WBSL01000016.1"/>
</dbReference>
<dbReference type="PANTHER" id="PTHR43132">
    <property type="entry name" value="ARSENICAL RESISTANCE OPERON REPRESSOR ARSR-RELATED"/>
    <property type="match status" value="1"/>
</dbReference>
<keyword evidence="6" id="KW-1185">Reference proteome</keyword>
<dbReference type="PANTHER" id="PTHR43132:SF2">
    <property type="entry name" value="ARSENICAL RESISTANCE OPERON REPRESSOR ARSR-RELATED"/>
    <property type="match status" value="1"/>
</dbReference>